<feature type="transmembrane region" description="Helical" evidence="1">
    <location>
        <begin position="34"/>
        <end position="55"/>
    </location>
</feature>
<protein>
    <recommendedName>
        <fullName evidence="4">Gustatory receptor</fullName>
    </recommendedName>
</protein>
<evidence type="ECO:0008006" key="4">
    <source>
        <dbReference type="Google" id="ProtNLM"/>
    </source>
</evidence>
<evidence type="ECO:0000256" key="1">
    <source>
        <dbReference type="SAM" id="Phobius"/>
    </source>
</evidence>
<keyword evidence="1" id="KW-1133">Transmembrane helix</keyword>
<feature type="transmembrane region" description="Helical" evidence="1">
    <location>
        <begin position="278"/>
        <end position="300"/>
    </location>
</feature>
<keyword evidence="1" id="KW-0472">Membrane</keyword>
<comment type="caution">
    <text evidence="2">The sequence shown here is derived from an EMBL/GenBank/DDBJ whole genome shotgun (WGS) entry which is preliminary data.</text>
</comment>
<feature type="transmembrane region" description="Helical" evidence="1">
    <location>
        <begin position="312"/>
        <end position="331"/>
    </location>
</feature>
<proteinExistence type="predicted"/>
<evidence type="ECO:0000313" key="3">
    <source>
        <dbReference type="Proteomes" id="UP001642540"/>
    </source>
</evidence>
<dbReference type="Proteomes" id="UP001642540">
    <property type="component" value="Unassembled WGS sequence"/>
</dbReference>
<organism evidence="2 3">
    <name type="scientific">Orchesella dallaii</name>
    <dbReference type="NCBI Taxonomy" id="48710"/>
    <lineage>
        <taxon>Eukaryota</taxon>
        <taxon>Metazoa</taxon>
        <taxon>Ecdysozoa</taxon>
        <taxon>Arthropoda</taxon>
        <taxon>Hexapoda</taxon>
        <taxon>Collembola</taxon>
        <taxon>Entomobryomorpha</taxon>
        <taxon>Entomobryoidea</taxon>
        <taxon>Orchesellidae</taxon>
        <taxon>Orchesellinae</taxon>
        <taxon>Orchesella</taxon>
    </lineage>
</organism>
<dbReference type="EMBL" id="CAXLJM020000149">
    <property type="protein sequence ID" value="CAL8142910.1"/>
    <property type="molecule type" value="Genomic_DNA"/>
</dbReference>
<gene>
    <name evidence="2" type="ORF">ODALV1_LOCUS29188</name>
</gene>
<feature type="transmembrane region" description="Helical" evidence="1">
    <location>
        <begin position="372"/>
        <end position="395"/>
    </location>
</feature>
<accession>A0ABP1S305</accession>
<keyword evidence="1" id="KW-0812">Transmembrane</keyword>
<feature type="transmembrane region" description="Helical" evidence="1">
    <location>
        <begin position="229"/>
        <end position="245"/>
    </location>
</feature>
<feature type="transmembrane region" description="Helical" evidence="1">
    <location>
        <begin position="146"/>
        <end position="169"/>
    </location>
</feature>
<reference evidence="2 3" key="1">
    <citation type="submission" date="2024-08" db="EMBL/GenBank/DDBJ databases">
        <authorList>
            <person name="Cucini C."/>
            <person name="Frati F."/>
        </authorList>
    </citation>
    <scope>NUCLEOTIDE SEQUENCE [LARGE SCALE GENOMIC DNA]</scope>
</reference>
<evidence type="ECO:0000313" key="2">
    <source>
        <dbReference type="EMBL" id="CAL8142910.1"/>
    </source>
</evidence>
<sequence>MFNLAYKLFMVPYQIEYNVKLGSYTVTSTTWKKYFTLILTGISAILASAMVNSAFSEVSLRTPAVIFEVAPEIGDIYLCFTIWYVVWRRKNAVCAFWTLMTLQTYKLWRRDEVQTHFHINESFMKNPQIFSSKPPKRKSVDKKGNLLYPSIFCVIILLLVAVLDVIKIIGTFATFHGEKSVGTFLNFLKTGLFLPTEEPKTWNEINTAELLVFCCLSFLMCYIKVFKGFAILLAIAGVIVILQNACELEEYLKTEADQLKIIQAFQHFRDFLEVINEIIGPIIFGVGIVCAPSFSVANLARIMVSWNYESPNIWVTMWIYTFVLMGSAEVINKIDEFREWILENGEGEYEQHLFCMFVDLTQNPVGIRGMQYFTVTYSFVAQMSSAVVTFTIILLQFQSG</sequence>
<keyword evidence="3" id="KW-1185">Reference proteome</keyword>
<name>A0ABP1S305_9HEXA</name>